<feature type="binding site" evidence="17">
    <location>
        <begin position="36"/>
        <end position="39"/>
    </location>
    <ligand>
        <name>8-oxo-dGTP</name>
        <dbReference type="ChEBI" id="CHEBI:77896"/>
    </ligand>
</feature>
<keyword evidence="7 19" id="KW-0378">Hydrolase</keyword>
<dbReference type="InterPro" id="IPR020476">
    <property type="entry name" value="Nudix_hydrolase"/>
</dbReference>
<evidence type="ECO:0000256" key="12">
    <source>
        <dbReference type="ARBA" id="ARBA00038905"/>
    </source>
</evidence>
<evidence type="ECO:0000256" key="2">
    <source>
        <dbReference type="ARBA" id="ARBA00005582"/>
    </source>
</evidence>
<protein>
    <recommendedName>
        <fullName evidence="13">8-oxo-dGTP diphosphatase</fullName>
        <ecNumber evidence="12">3.6.1.55</ecNumber>
    </recommendedName>
    <alternativeName>
        <fullName evidence="16">7,8-dihydro-8-oxoguanine-triphosphatase</fullName>
    </alternativeName>
    <alternativeName>
        <fullName evidence="15">Mutator protein MutT</fullName>
    </alternativeName>
    <alternativeName>
        <fullName evidence="14">dGTP pyrophosphohydrolase</fullName>
    </alternativeName>
</protein>
<dbReference type="NCBIfam" id="TIGR00586">
    <property type="entry name" value="mutt"/>
    <property type="match status" value="1"/>
</dbReference>
<dbReference type="AlphaFoldDB" id="A0A918JRX2"/>
<evidence type="ECO:0000256" key="13">
    <source>
        <dbReference type="ARBA" id="ARBA00040794"/>
    </source>
</evidence>
<evidence type="ECO:0000256" key="15">
    <source>
        <dbReference type="ARBA" id="ARBA00041979"/>
    </source>
</evidence>
<comment type="catalytic activity">
    <reaction evidence="10">
        <text>8-oxo-dGTP + H2O = 8-oxo-dGMP + diphosphate + H(+)</text>
        <dbReference type="Rhea" id="RHEA:31575"/>
        <dbReference type="ChEBI" id="CHEBI:15377"/>
        <dbReference type="ChEBI" id="CHEBI:15378"/>
        <dbReference type="ChEBI" id="CHEBI:33019"/>
        <dbReference type="ChEBI" id="CHEBI:63224"/>
        <dbReference type="ChEBI" id="CHEBI:77896"/>
        <dbReference type="EC" id="3.6.1.55"/>
    </reaction>
</comment>
<evidence type="ECO:0000256" key="14">
    <source>
        <dbReference type="ARBA" id="ARBA00041592"/>
    </source>
</evidence>
<proteinExistence type="inferred from homology"/>
<dbReference type="InterPro" id="IPR015797">
    <property type="entry name" value="NUDIX_hydrolase-like_dom_sf"/>
</dbReference>
<dbReference type="EC" id="3.6.1.55" evidence="12"/>
<evidence type="ECO:0000256" key="6">
    <source>
        <dbReference type="ARBA" id="ARBA00022763"/>
    </source>
</evidence>
<evidence type="ECO:0000256" key="9">
    <source>
        <dbReference type="ARBA" id="ARBA00023204"/>
    </source>
</evidence>
<evidence type="ECO:0000256" key="11">
    <source>
        <dbReference type="ARBA" id="ARBA00036904"/>
    </source>
</evidence>
<evidence type="ECO:0000256" key="10">
    <source>
        <dbReference type="ARBA" id="ARBA00035861"/>
    </source>
</evidence>
<dbReference type="InterPro" id="IPR020084">
    <property type="entry name" value="NUDIX_hydrolase_CS"/>
</dbReference>
<dbReference type="InterPro" id="IPR003561">
    <property type="entry name" value="Mutator_MutT"/>
</dbReference>
<dbReference type="GO" id="GO:0006281">
    <property type="term" value="P:DNA repair"/>
    <property type="evidence" value="ECO:0007669"/>
    <property type="project" value="UniProtKB-KW"/>
</dbReference>
<dbReference type="Gene3D" id="3.90.79.10">
    <property type="entry name" value="Nucleoside Triphosphate Pyrophosphohydrolase"/>
    <property type="match status" value="1"/>
</dbReference>
<evidence type="ECO:0000256" key="18">
    <source>
        <dbReference type="PIRSR" id="PIRSR603561-2"/>
    </source>
</evidence>
<evidence type="ECO:0000256" key="7">
    <source>
        <dbReference type="ARBA" id="ARBA00022801"/>
    </source>
</evidence>
<dbReference type="PROSITE" id="PS51462">
    <property type="entry name" value="NUDIX"/>
    <property type="match status" value="1"/>
</dbReference>
<dbReference type="Proteomes" id="UP000608345">
    <property type="component" value="Unassembled WGS sequence"/>
</dbReference>
<dbReference type="Pfam" id="PF02581">
    <property type="entry name" value="TMP-TENI"/>
    <property type="match status" value="1"/>
</dbReference>
<organism evidence="21 22">
    <name type="scientific">Advenella faeciporci</name>
    <dbReference type="NCBI Taxonomy" id="797535"/>
    <lineage>
        <taxon>Bacteria</taxon>
        <taxon>Pseudomonadati</taxon>
        <taxon>Pseudomonadota</taxon>
        <taxon>Betaproteobacteria</taxon>
        <taxon>Burkholderiales</taxon>
        <taxon>Alcaligenaceae</taxon>
    </lineage>
</organism>
<dbReference type="GO" id="GO:0044716">
    <property type="term" value="F:8-oxo-GDP phosphatase activity"/>
    <property type="evidence" value="ECO:0007669"/>
    <property type="project" value="TreeGrafter"/>
</dbReference>
<evidence type="ECO:0000256" key="3">
    <source>
        <dbReference type="ARBA" id="ARBA00022457"/>
    </source>
</evidence>
<dbReference type="InterPro" id="IPR013785">
    <property type="entry name" value="Aldolase_TIM"/>
</dbReference>
<evidence type="ECO:0000256" key="4">
    <source>
        <dbReference type="ARBA" id="ARBA00022705"/>
    </source>
</evidence>
<evidence type="ECO:0000256" key="16">
    <source>
        <dbReference type="ARBA" id="ARBA00042798"/>
    </source>
</evidence>
<dbReference type="PROSITE" id="PS00893">
    <property type="entry name" value="NUDIX_BOX"/>
    <property type="match status" value="1"/>
</dbReference>
<dbReference type="CDD" id="cd00564">
    <property type="entry name" value="TMP_TenI"/>
    <property type="match status" value="1"/>
</dbReference>
<dbReference type="EMBL" id="BMYS01000038">
    <property type="protein sequence ID" value="GGW97460.1"/>
    <property type="molecule type" value="Genomic_DNA"/>
</dbReference>
<keyword evidence="9" id="KW-0234">DNA repair</keyword>
<dbReference type="GO" id="GO:0046872">
    <property type="term" value="F:metal ion binding"/>
    <property type="evidence" value="ECO:0007669"/>
    <property type="project" value="UniProtKB-KW"/>
</dbReference>
<dbReference type="GO" id="GO:0009228">
    <property type="term" value="P:thiamine biosynthetic process"/>
    <property type="evidence" value="ECO:0007669"/>
    <property type="project" value="UniProtKB-KW"/>
</dbReference>
<dbReference type="InterPro" id="IPR036206">
    <property type="entry name" value="ThiamineP_synth_sf"/>
</dbReference>
<keyword evidence="22" id="KW-1185">Reference proteome</keyword>
<evidence type="ECO:0000256" key="5">
    <source>
        <dbReference type="ARBA" id="ARBA00022723"/>
    </source>
</evidence>
<keyword evidence="4" id="KW-0235">DNA replication</keyword>
<keyword evidence="8 18" id="KW-0460">Magnesium</keyword>
<evidence type="ECO:0000256" key="1">
    <source>
        <dbReference type="ARBA" id="ARBA00001946"/>
    </source>
</evidence>
<dbReference type="NCBIfam" id="NF006530">
    <property type="entry name" value="PRK08999.1"/>
    <property type="match status" value="1"/>
</dbReference>
<evidence type="ECO:0000256" key="17">
    <source>
        <dbReference type="PIRSR" id="PIRSR603561-1"/>
    </source>
</evidence>
<feature type="binding site" evidence="17">
    <location>
        <position position="25"/>
    </location>
    <ligand>
        <name>8-oxo-dGTP</name>
        <dbReference type="ChEBI" id="CHEBI:77896"/>
    </ligand>
</feature>
<accession>A0A918JRX2</accession>
<keyword evidence="3" id="KW-0515">Mutator protein</keyword>
<gene>
    <name evidence="21" type="ORF">GCM10011450_28490</name>
</gene>
<dbReference type="InterPro" id="IPR000086">
    <property type="entry name" value="NUDIX_hydrolase_dom"/>
</dbReference>
<dbReference type="GO" id="GO:0008413">
    <property type="term" value="F:8-oxo-7,8-dihydroguanosine triphosphate pyrophosphatase activity"/>
    <property type="evidence" value="ECO:0007669"/>
    <property type="project" value="InterPro"/>
</dbReference>
<feature type="binding site" evidence="18">
    <location>
        <position position="39"/>
    </location>
    <ligand>
        <name>Mg(2+)</name>
        <dbReference type="ChEBI" id="CHEBI:18420"/>
    </ligand>
</feature>
<dbReference type="Pfam" id="PF00293">
    <property type="entry name" value="NUDIX"/>
    <property type="match status" value="1"/>
</dbReference>
<comment type="catalytic activity">
    <reaction evidence="11">
        <text>8-oxo-GTP + H2O = 8-oxo-GMP + diphosphate + H(+)</text>
        <dbReference type="Rhea" id="RHEA:67616"/>
        <dbReference type="ChEBI" id="CHEBI:15377"/>
        <dbReference type="ChEBI" id="CHEBI:15378"/>
        <dbReference type="ChEBI" id="CHEBI:33019"/>
        <dbReference type="ChEBI" id="CHEBI:143553"/>
        <dbReference type="ChEBI" id="CHEBI:145694"/>
    </reaction>
</comment>
<keyword evidence="6" id="KW-0227">DNA damage</keyword>
<evidence type="ECO:0000259" key="20">
    <source>
        <dbReference type="PROSITE" id="PS51462"/>
    </source>
</evidence>
<keyword evidence="5 18" id="KW-0479">Metal-binding</keyword>
<dbReference type="GO" id="GO:0044715">
    <property type="term" value="F:8-oxo-dGDP phosphatase activity"/>
    <property type="evidence" value="ECO:0007669"/>
    <property type="project" value="TreeGrafter"/>
</dbReference>
<dbReference type="InterPro" id="IPR022998">
    <property type="entry name" value="ThiamineP_synth_TenI"/>
</dbReference>
<dbReference type="GO" id="GO:0035539">
    <property type="term" value="F:8-oxo-7,8-dihydrodeoxyguanosine triphosphate pyrophosphatase activity"/>
    <property type="evidence" value="ECO:0007669"/>
    <property type="project" value="UniProtKB-EC"/>
</dbReference>
<dbReference type="RefSeq" id="WP_189386171.1">
    <property type="nucleotide sequence ID" value="NZ_BAABFY010000033.1"/>
</dbReference>
<dbReference type="PANTHER" id="PTHR47707:SF1">
    <property type="entry name" value="NUDIX HYDROLASE FAMILY PROTEIN"/>
    <property type="match status" value="1"/>
</dbReference>
<evidence type="ECO:0000256" key="19">
    <source>
        <dbReference type="RuleBase" id="RU003476"/>
    </source>
</evidence>
<dbReference type="Gene3D" id="3.20.20.70">
    <property type="entry name" value="Aldolase class I"/>
    <property type="match status" value="1"/>
</dbReference>
<comment type="similarity">
    <text evidence="2 19">Belongs to the Nudix hydrolase family.</text>
</comment>
<dbReference type="SUPFAM" id="SSF55811">
    <property type="entry name" value="Nudix"/>
    <property type="match status" value="1"/>
</dbReference>
<comment type="caution">
    <text evidence="21">The sequence shown here is derived from an EMBL/GenBank/DDBJ whole genome shotgun (WGS) entry which is preliminary data.</text>
</comment>
<dbReference type="SUPFAM" id="SSF51391">
    <property type="entry name" value="Thiamin phosphate synthase"/>
    <property type="match status" value="1"/>
</dbReference>
<dbReference type="PANTHER" id="PTHR47707">
    <property type="entry name" value="8-OXO-DGTP DIPHOSPHATASE"/>
    <property type="match status" value="1"/>
</dbReference>
<evidence type="ECO:0000313" key="22">
    <source>
        <dbReference type="Proteomes" id="UP000608345"/>
    </source>
</evidence>
<reference evidence="21" key="1">
    <citation type="journal article" date="2014" name="Int. J. Syst. Evol. Microbiol.">
        <title>Complete genome sequence of Corynebacterium casei LMG S-19264T (=DSM 44701T), isolated from a smear-ripened cheese.</title>
        <authorList>
            <consortium name="US DOE Joint Genome Institute (JGI-PGF)"/>
            <person name="Walter F."/>
            <person name="Albersmeier A."/>
            <person name="Kalinowski J."/>
            <person name="Ruckert C."/>
        </authorList>
    </citation>
    <scope>NUCLEOTIDE SEQUENCE</scope>
    <source>
        <strain evidence="21">KCTC 23732</strain>
    </source>
</reference>
<name>A0A918JRX2_9BURK</name>
<feature type="domain" description="Nudix hydrolase" evidence="20">
    <location>
        <begin position="5"/>
        <end position="131"/>
    </location>
</feature>
<dbReference type="GO" id="GO:0006260">
    <property type="term" value="P:DNA replication"/>
    <property type="evidence" value="ECO:0007669"/>
    <property type="project" value="UniProtKB-KW"/>
</dbReference>
<evidence type="ECO:0000313" key="21">
    <source>
        <dbReference type="EMBL" id="GGW97460.1"/>
    </source>
</evidence>
<dbReference type="PRINTS" id="PR01401">
    <property type="entry name" value="MUTATORMUTT"/>
</dbReference>
<comment type="cofactor">
    <cofactor evidence="1 18">
        <name>Mg(2+)</name>
        <dbReference type="ChEBI" id="CHEBI:18420"/>
    </cofactor>
</comment>
<dbReference type="PRINTS" id="PR00502">
    <property type="entry name" value="NUDIXFAMILY"/>
</dbReference>
<evidence type="ECO:0000256" key="8">
    <source>
        <dbReference type="ARBA" id="ARBA00022842"/>
    </source>
</evidence>
<reference evidence="21" key="2">
    <citation type="submission" date="2020-09" db="EMBL/GenBank/DDBJ databases">
        <authorList>
            <person name="Sun Q."/>
            <person name="Kim S."/>
        </authorList>
    </citation>
    <scope>NUCLEOTIDE SEQUENCE</scope>
    <source>
        <strain evidence="21">KCTC 23732</strain>
    </source>
</reference>
<sequence>MSKPHIHVAVGVIIRDNGEILLGQRPKGKPWEDWWEFPGGKIEAGETVHQALCRELKEELDITVEQATPWVNFVHEYPKNIVHLAFWKVTRWQGTPTGLENQQLAWTQPESAEQLGQLLPASLPPLKWLGIPNRYAISAIGSAANAPAWLEKLDSLLDRGIRLFQLREPNWDEGPKAESLKALMLEIHQRCHQKGARLIINSIHPKAWWSLADGVQLRAQDALLLEERPLPEDKLAGVSAHNLADLLYANILRADFAVLGHVLPTASHPGQPPLGWETFAQLGNEAGLPVFAIGGMNETLLPVAQQNGAHGIAGISGW</sequence>
<dbReference type="InterPro" id="IPR047127">
    <property type="entry name" value="MutT-like"/>
</dbReference>
<dbReference type="CDD" id="cd03425">
    <property type="entry name" value="NUDIX_MutT_NudA_like"/>
    <property type="match status" value="1"/>
</dbReference>
<feature type="binding site" evidence="18">
    <location>
        <position position="59"/>
    </location>
    <ligand>
        <name>Mg(2+)</name>
        <dbReference type="ChEBI" id="CHEBI:18420"/>
    </ligand>
</feature>